<feature type="signal peptide" evidence="1">
    <location>
        <begin position="1"/>
        <end position="21"/>
    </location>
</feature>
<comment type="caution">
    <text evidence="2">The sequence shown here is derived from an EMBL/GenBank/DDBJ whole genome shotgun (WGS) entry which is preliminary data.</text>
</comment>
<keyword evidence="1" id="KW-0732">Signal</keyword>
<organism evidence="2 3">
    <name type="scientific">Hypsibius exemplaris</name>
    <name type="common">Freshwater tardigrade</name>
    <dbReference type="NCBI Taxonomy" id="2072580"/>
    <lineage>
        <taxon>Eukaryota</taxon>
        <taxon>Metazoa</taxon>
        <taxon>Ecdysozoa</taxon>
        <taxon>Tardigrada</taxon>
        <taxon>Eutardigrada</taxon>
        <taxon>Parachela</taxon>
        <taxon>Hypsibioidea</taxon>
        <taxon>Hypsibiidae</taxon>
        <taxon>Hypsibius</taxon>
    </lineage>
</organism>
<dbReference type="GO" id="GO:0008374">
    <property type="term" value="F:O-acyltransferase activity"/>
    <property type="evidence" value="ECO:0007669"/>
    <property type="project" value="InterPro"/>
</dbReference>
<evidence type="ECO:0000256" key="1">
    <source>
        <dbReference type="SAM" id="SignalP"/>
    </source>
</evidence>
<sequence>MFYLGAVFVLLVLNGVPSGEAGILDRLKDAVRGRNNQQGKVDTGVRTGNLSPVIILPGDGGSALEAMLDRPSVLHRVCPSKTNGWNHIWADFDMLIPALVECWVDNLKLIYNKLTRKTTNQVGVQIRVPGFGDTNTIEYLTKTKLPSSKYFAPIVEMLVGAGYQRGISVRGAPYDFRKSMNEQDDYFSALKTLIEETYEMNTQSKVTFLCHSLGNLYFLYFLNRQSQEWKDKYVNAFVGMGGPWGGAVKALKVIATGDDLDIPIVSGSKMRDVLRTNPSVVTLLPTDKFWAKNETLISTPDKLYNLGNIKEFFEDLNYEDGWEFYQDTKNLVYDLTPPRVKVFCLSGTGVSTPAVYYYRNGGFPSAVPAVLTDDGDGTVTRRSLDGCGRWEGKQPEGVISQTFQGAGHRQMTRNPAVLQYIMAILFPNT</sequence>
<reference evidence="3" key="1">
    <citation type="submission" date="2017-01" db="EMBL/GenBank/DDBJ databases">
        <title>Comparative genomics of anhydrobiosis in the tardigrade Hypsibius dujardini.</title>
        <authorList>
            <person name="Yoshida Y."/>
            <person name="Koutsovoulos G."/>
            <person name="Laetsch D."/>
            <person name="Stevens L."/>
            <person name="Kumar S."/>
            <person name="Horikawa D."/>
            <person name="Ishino K."/>
            <person name="Komine S."/>
            <person name="Tomita M."/>
            <person name="Blaxter M."/>
            <person name="Arakawa K."/>
        </authorList>
    </citation>
    <scope>NUCLEOTIDE SEQUENCE [LARGE SCALE GENOMIC DNA]</scope>
    <source>
        <strain evidence="3">Z151</strain>
    </source>
</reference>
<dbReference type="PANTHER" id="PTHR11440">
    <property type="entry name" value="LECITHIN-CHOLESTEROL ACYLTRANSFERASE-RELATED"/>
    <property type="match status" value="1"/>
</dbReference>
<dbReference type="InterPro" id="IPR029058">
    <property type="entry name" value="AB_hydrolase_fold"/>
</dbReference>
<dbReference type="AlphaFoldDB" id="A0A1W0WAB7"/>
<dbReference type="Gene3D" id="3.40.50.1820">
    <property type="entry name" value="alpha/beta hydrolase"/>
    <property type="match status" value="2"/>
</dbReference>
<feature type="chain" id="PRO_5012393353" evidence="1">
    <location>
        <begin position="22"/>
        <end position="429"/>
    </location>
</feature>
<evidence type="ECO:0000313" key="2">
    <source>
        <dbReference type="EMBL" id="OQV12159.1"/>
    </source>
</evidence>
<evidence type="ECO:0000313" key="3">
    <source>
        <dbReference type="Proteomes" id="UP000192578"/>
    </source>
</evidence>
<dbReference type="InterPro" id="IPR003386">
    <property type="entry name" value="LACT/PDAT_acylTrfase"/>
</dbReference>
<gene>
    <name evidence="2" type="ORF">BV898_13576</name>
</gene>
<accession>A0A1W0WAB7</accession>
<dbReference type="Proteomes" id="UP000192578">
    <property type="component" value="Unassembled WGS sequence"/>
</dbReference>
<dbReference type="SUPFAM" id="SSF53474">
    <property type="entry name" value="alpha/beta-Hydrolases"/>
    <property type="match status" value="1"/>
</dbReference>
<dbReference type="GO" id="GO:0006629">
    <property type="term" value="P:lipid metabolic process"/>
    <property type="evidence" value="ECO:0007669"/>
    <property type="project" value="InterPro"/>
</dbReference>
<protein>
    <submittedName>
        <fullName evidence="2">Group XV phospholipase A2</fullName>
    </submittedName>
</protein>
<dbReference type="Pfam" id="PF02450">
    <property type="entry name" value="LCAT"/>
    <property type="match status" value="1"/>
</dbReference>
<proteinExistence type="predicted"/>
<name>A0A1W0WAB7_HYPEX</name>
<keyword evidence="3" id="KW-1185">Reference proteome</keyword>
<dbReference type="OrthoDB" id="190846at2759"/>
<dbReference type="EMBL" id="MTYJ01000152">
    <property type="protein sequence ID" value="OQV12159.1"/>
    <property type="molecule type" value="Genomic_DNA"/>
</dbReference>